<dbReference type="EnsemblPlants" id="Pp3c16_140V3.2">
    <property type="protein sequence ID" value="PAC:32984913.CDS.1"/>
    <property type="gene ID" value="Pp3c16_140"/>
</dbReference>
<evidence type="ECO:0000313" key="1">
    <source>
        <dbReference type="EnsemblPlants" id="PAC:32984912.CDS.1"/>
    </source>
</evidence>
<reference evidence="1" key="3">
    <citation type="submission" date="2020-12" db="UniProtKB">
        <authorList>
            <consortium name="EnsemblPlants"/>
        </authorList>
    </citation>
    <scope>IDENTIFICATION</scope>
</reference>
<proteinExistence type="predicted"/>
<organism evidence="1 2">
    <name type="scientific">Physcomitrium patens</name>
    <name type="common">Spreading-leaved earth moss</name>
    <name type="synonym">Physcomitrella patens</name>
    <dbReference type="NCBI Taxonomy" id="3218"/>
    <lineage>
        <taxon>Eukaryota</taxon>
        <taxon>Viridiplantae</taxon>
        <taxon>Streptophyta</taxon>
        <taxon>Embryophyta</taxon>
        <taxon>Bryophyta</taxon>
        <taxon>Bryophytina</taxon>
        <taxon>Bryopsida</taxon>
        <taxon>Funariidae</taxon>
        <taxon>Funariales</taxon>
        <taxon>Funariaceae</taxon>
        <taxon>Physcomitrium</taxon>
    </lineage>
</organism>
<dbReference type="Gramene" id="Pp3c16_140V3.2">
    <property type="protein sequence ID" value="PAC:32984913.CDS.1"/>
    <property type="gene ID" value="Pp3c16_140"/>
</dbReference>
<name>A0A7I4A521_PHYPA</name>
<protein>
    <submittedName>
        <fullName evidence="1">Uncharacterized protein</fullName>
    </submittedName>
</protein>
<dbReference type="EnsemblPlants" id="Pp3c16_140V3.1">
    <property type="protein sequence ID" value="PAC:32984912.CDS.1"/>
    <property type="gene ID" value="Pp3c16_140"/>
</dbReference>
<reference evidence="1 2" key="2">
    <citation type="journal article" date="2018" name="Plant J.">
        <title>The Physcomitrella patens chromosome-scale assembly reveals moss genome structure and evolution.</title>
        <authorList>
            <person name="Lang D."/>
            <person name="Ullrich K.K."/>
            <person name="Murat F."/>
            <person name="Fuchs J."/>
            <person name="Jenkins J."/>
            <person name="Haas F.B."/>
            <person name="Piednoel M."/>
            <person name="Gundlach H."/>
            <person name="Van Bel M."/>
            <person name="Meyberg R."/>
            <person name="Vives C."/>
            <person name="Morata J."/>
            <person name="Symeonidi A."/>
            <person name="Hiss M."/>
            <person name="Muchero W."/>
            <person name="Kamisugi Y."/>
            <person name="Saleh O."/>
            <person name="Blanc G."/>
            <person name="Decker E.L."/>
            <person name="van Gessel N."/>
            <person name="Grimwood J."/>
            <person name="Hayes R.D."/>
            <person name="Graham S.W."/>
            <person name="Gunter L.E."/>
            <person name="McDaniel S.F."/>
            <person name="Hoernstein S.N.W."/>
            <person name="Larsson A."/>
            <person name="Li F.W."/>
            <person name="Perroud P.F."/>
            <person name="Phillips J."/>
            <person name="Ranjan P."/>
            <person name="Rokshar D.S."/>
            <person name="Rothfels C.J."/>
            <person name="Schneider L."/>
            <person name="Shu S."/>
            <person name="Stevenson D.W."/>
            <person name="Thummler F."/>
            <person name="Tillich M."/>
            <person name="Villarreal Aguilar J.C."/>
            <person name="Widiez T."/>
            <person name="Wong G.K."/>
            <person name="Wymore A."/>
            <person name="Zhang Y."/>
            <person name="Zimmer A.D."/>
            <person name="Quatrano R.S."/>
            <person name="Mayer K.F.X."/>
            <person name="Goodstein D."/>
            <person name="Casacuberta J.M."/>
            <person name="Vandepoele K."/>
            <person name="Reski R."/>
            <person name="Cuming A.C."/>
            <person name="Tuskan G.A."/>
            <person name="Maumus F."/>
            <person name="Salse J."/>
            <person name="Schmutz J."/>
            <person name="Rensing S.A."/>
        </authorList>
    </citation>
    <scope>NUCLEOTIDE SEQUENCE [LARGE SCALE GENOMIC DNA]</scope>
    <source>
        <strain evidence="1 2">cv. Gransden 2004</strain>
    </source>
</reference>
<keyword evidence="2" id="KW-1185">Reference proteome</keyword>
<dbReference type="Gramene" id="Pp3c16_140V3.1">
    <property type="protein sequence ID" value="PAC:32984912.CDS.1"/>
    <property type="gene ID" value="Pp3c16_140"/>
</dbReference>
<evidence type="ECO:0000313" key="2">
    <source>
        <dbReference type="Proteomes" id="UP000006727"/>
    </source>
</evidence>
<sequence length="115" mass="13218">MYSDVVIEDKFFTMQRIDVLLRRSIFFIGSIQFSPHHRIFSVQRLLPSGQLSVGNPSFDPLIKDIQDILCTVYELSSILNASNGQERDKDLQEAWQLTVIHPPFLIPLSTSRLEV</sequence>
<reference evidence="1 2" key="1">
    <citation type="journal article" date="2008" name="Science">
        <title>The Physcomitrella genome reveals evolutionary insights into the conquest of land by plants.</title>
        <authorList>
            <person name="Rensing S."/>
            <person name="Lang D."/>
            <person name="Zimmer A."/>
            <person name="Terry A."/>
            <person name="Salamov A."/>
            <person name="Shapiro H."/>
            <person name="Nishiyama T."/>
            <person name="Perroud P.-F."/>
            <person name="Lindquist E."/>
            <person name="Kamisugi Y."/>
            <person name="Tanahashi T."/>
            <person name="Sakakibara K."/>
            <person name="Fujita T."/>
            <person name="Oishi K."/>
            <person name="Shin-I T."/>
            <person name="Kuroki Y."/>
            <person name="Toyoda A."/>
            <person name="Suzuki Y."/>
            <person name="Hashimoto A."/>
            <person name="Yamaguchi K."/>
            <person name="Sugano A."/>
            <person name="Kohara Y."/>
            <person name="Fujiyama A."/>
            <person name="Anterola A."/>
            <person name="Aoki S."/>
            <person name="Ashton N."/>
            <person name="Barbazuk W.B."/>
            <person name="Barker E."/>
            <person name="Bennetzen J."/>
            <person name="Bezanilla M."/>
            <person name="Blankenship R."/>
            <person name="Cho S.H."/>
            <person name="Dutcher S."/>
            <person name="Estelle M."/>
            <person name="Fawcett J.A."/>
            <person name="Gundlach H."/>
            <person name="Hanada K."/>
            <person name="Heyl A."/>
            <person name="Hicks K.A."/>
            <person name="Hugh J."/>
            <person name="Lohr M."/>
            <person name="Mayer K."/>
            <person name="Melkozernov A."/>
            <person name="Murata T."/>
            <person name="Nelson D."/>
            <person name="Pils B."/>
            <person name="Prigge M."/>
            <person name="Reiss B."/>
            <person name="Renner T."/>
            <person name="Rombauts S."/>
            <person name="Rushton P."/>
            <person name="Sanderfoot A."/>
            <person name="Schween G."/>
            <person name="Shiu S.-H."/>
            <person name="Stueber K."/>
            <person name="Theodoulou F.L."/>
            <person name="Tu H."/>
            <person name="Van de Peer Y."/>
            <person name="Verrier P.J."/>
            <person name="Waters E."/>
            <person name="Wood A."/>
            <person name="Yang L."/>
            <person name="Cove D."/>
            <person name="Cuming A."/>
            <person name="Hasebe M."/>
            <person name="Lucas S."/>
            <person name="Mishler D.B."/>
            <person name="Reski R."/>
            <person name="Grigoriev I."/>
            <person name="Quatrano R.S."/>
            <person name="Boore J.L."/>
        </authorList>
    </citation>
    <scope>NUCLEOTIDE SEQUENCE [LARGE SCALE GENOMIC DNA]</scope>
    <source>
        <strain evidence="1 2">cv. Gransden 2004</strain>
    </source>
</reference>
<accession>A0A7I4A521</accession>
<dbReference type="InParanoid" id="A0A7I4A521"/>
<dbReference type="EMBL" id="ABEU02000016">
    <property type="status" value="NOT_ANNOTATED_CDS"/>
    <property type="molecule type" value="Genomic_DNA"/>
</dbReference>
<dbReference type="AlphaFoldDB" id="A0A7I4A521"/>
<dbReference type="Proteomes" id="UP000006727">
    <property type="component" value="Chromosome 16"/>
</dbReference>